<sequence length="193" mass="21124">MIGRIKGYLLEKIPPIILIDCQGVGYEIEVPMTTFFDLPDEGSEITLLTHLIVREDAQLLFGFATAAERQMFRQLIKVNGIGAKVALSILGSIGSSDLADAIQHDDINMLVKIPGIGKKTAERLVLELKDRLKDLHIDPSVKKHATHIEDIENALISLGYSAKDASMAIKLLPENISINDGIRQALKSLSNNA</sequence>
<feature type="domain" description="Helix-hairpin-helix DNA-binding motif class 1" evidence="7">
    <location>
        <begin position="73"/>
        <end position="92"/>
    </location>
</feature>
<dbReference type="GO" id="GO:0006281">
    <property type="term" value="P:DNA repair"/>
    <property type="evidence" value="ECO:0007669"/>
    <property type="project" value="UniProtKB-UniRule"/>
</dbReference>
<keyword evidence="1 6" id="KW-0963">Cytoplasm</keyword>
<evidence type="ECO:0000256" key="4">
    <source>
        <dbReference type="ARBA" id="ARBA00023172"/>
    </source>
</evidence>
<feature type="domain" description="Helix-hairpin-helix DNA-binding motif class 1" evidence="7">
    <location>
        <begin position="108"/>
        <end position="127"/>
    </location>
</feature>
<name>A0P5D3_9PROT</name>
<keyword evidence="2 6" id="KW-0227">DNA damage</keyword>
<dbReference type="OrthoDB" id="5293449at2"/>
<dbReference type="GO" id="GO:0009378">
    <property type="term" value="F:four-way junction helicase activity"/>
    <property type="evidence" value="ECO:0007669"/>
    <property type="project" value="InterPro"/>
</dbReference>
<evidence type="ECO:0000256" key="6">
    <source>
        <dbReference type="HAMAP-Rule" id="MF_00031"/>
    </source>
</evidence>
<dbReference type="Proteomes" id="UP000054262">
    <property type="component" value="Unassembled WGS sequence"/>
</dbReference>
<proteinExistence type="inferred from homology"/>
<dbReference type="GO" id="GO:0005524">
    <property type="term" value="F:ATP binding"/>
    <property type="evidence" value="ECO:0007669"/>
    <property type="project" value="InterPro"/>
</dbReference>
<dbReference type="SMART" id="SM00278">
    <property type="entry name" value="HhH1"/>
    <property type="match status" value="2"/>
</dbReference>
<evidence type="ECO:0000313" key="9">
    <source>
        <dbReference type="Proteomes" id="UP000054262"/>
    </source>
</evidence>
<dbReference type="InterPro" id="IPR011114">
    <property type="entry name" value="RuvA_C"/>
</dbReference>
<evidence type="ECO:0000256" key="5">
    <source>
        <dbReference type="ARBA" id="ARBA00023204"/>
    </source>
</evidence>
<comment type="caution">
    <text evidence="6">Lacks conserved residue(s) required for the propagation of feature annotation.</text>
</comment>
<dbReference type="Pfam" id="PF01330">
    <property type="entry name" value="RuvA_N"/>
    <property type="match status" value="1"/>
</dbReference>
<dbReference type="Gene3D" id="2.40.50.140">
    <property type="entry name" value="Nucleic acid-binding proteins"/>
    <property type="match status" value="1"/>
</dbReference>
<feature type="region of interest" description="Domain III" evidence="6">
    <location>
        <begin position="146"/>
        <end position="193"/>
    </location>
</feature>
<dbReference type="Gene3D" id="1.10.150.20">
    <property type="entry name" value="5' to 3' exonuclease, C-terminal subdomain"/>
    <property type="match status" value="1"/>
</dbReference>
<keyword evidence="5 6" id="KW-0234">DNA repair</keyword>
<keyword evidence="3 6" id="KW-0238">DNA-binding</keyword>
<dbReference type="SUPFAM" id="SSF47781">
    <property type="entry name" value="RuvA domain 2-like"/>
    <property type="match status" value="1"/>
</dbReference>
<evidence type="ECO:0000256" key="2">
    <source>
        <dbReference type="ARBA" id="ARBA00022763"/>
    </source>
</evidence>
<dbReference type="GO" id="GO:0000400">
    <property type="term" value="F:four-way junction DNA binding"/>
    <property type="evidence" value="ECO:0007669"/>
    <property type="project" value="UniProtKB-UniRule"/>
</dbReference>
<dbReference type="InterPro" id="IPR010994">
    <property type="entry name" value="RuvA_2-like"/>
</dbReference>
<dbReference type="AlphaFoldDB" id="A0P5D3"/>
<dbReference type="GO" id="GO:0006310">
    <property type="term" value="P:DNA recombination"/>
    <property type="evidence" value="ECO:0007669"/>
    <property type="project" value="UniProtKB-UniRule"/>
</dbReference>
<protein>
    <recommendedName>
        <fullName evidence="6">Holliday junction branch migration complex subunit RuvA</fullName>
    </recommendedName>
</protein>
<evidence type="ECO:0000256" key="1">
    <source>
        <dbReference type="ARBA" id="ARBA00022490"/>
    </source>
</evidence>
<dbReference type="GO" id="GO:0048476">
    <property type="term" value="C:Holliday junction resolvase complex"/>
    <property type="evidence" value="ECO:0007669"/>
    <property type="project" value="UniProtKB-UniRule"/>
</dbReference>
<dbReference type="InterPro" id="IPR000085">
    <property type="entry name" value="RuvA"/>
</dbReference>
<feature type="region of interest" description="Domain I" evidence="6">
    <location>
        <begin position="1"/>
        <end position="64"/>
    </location>
</feature>
<reference evidence="8 9" key="1">
    <citation type="submission" date="2006-11" db="EMBL/GenBank/DDBJ databases">
        <authorList>
            <person name="Giovannoni S."/>
            <person name="Vergin K."/>
            <person name="Ferriera S."/>
            <person name="Johnson J."/>
            <person name="Kravitz S."/>
            <person name="Beeson K."/>
            <person name="Sutton G."/>
            <person name="Rogers Y.-H."/>
            <person name="Friedman R."/>
            <person name="Frazier M."/>
            <person name="Venter J.C."/>
        </authorList>
    </citation>
    <scope>NUCLEOTIDE SEQUENCE [LARGE SCALE GENOMIC DNA]</scope>
    <source>
        <strain evidence="8 9">HTCC2181</strain>
    </source>
</reference>
<comment type="similarity">
    <text evidence="6">Belongs to the RuvA family.</text>
</comment>
<keyword evidence="8" id="KW-0547">Nucleotide-binding</keyword>
<dbReference type="InterPro" id="IPR003583">
    <property type="entry name" value="Hlx-hairpin-Hlx_DNA-bd_motif"/>
</dbReference>
<dbReference type="Pfam" id="PF14520">
    <property type="entry name" value="HHH_5"/>
    <property type="match status" value="1"/>
</dbReference>
<dbReference type="SUPFAM" id="SSF46929">
    <property type="entry name" value="DNA helicase RuvA subunit, C-terminal domain"/>
    <property type="match status" value="1"/>
</dbReference>
<gene>
    <name evidence="6" type="primary">ruvA</name>
    <name evidence="8" type="ORF">MB2181_01680</name>
</gene>
<dbReference type="InterPro" id="IPR013849">
    <property type="entry name" value="DNA_helicase_Holl-junc_RuvA_I"/>
</dbReference>
<dbReference type="GO" id="GO:0009379">
    <property type="term" value="C:Holliday junction helicase complex"/>
    <property type="evidence" value="ECO:0007669"/>
    <property type="project" value="InterPro"/>
</dbReference>
<keyword evidence="8" id="KW-0067">ATP-binding</keyword>
<keyword evidence="8" id="KW-0378">Hydrolase</keyword>
<keyword evidence="8" id="KW-0347">Helicase</keyword>
<dbReference type="CDD" id="cd14332">
    <property type="entry name" value="UBA_RuvA_C"/>
    <property type="match status" value="1"/>
</dbReference>
<comment type="subcellular location">
    <subcellularLocation>
        <location evidence="6">Cytoplasm</location>
    </subcellularLocation>
</comment>
<dbReference type="NCBIfam" id="TIGR00084">
    <property type="entry name" value="ruvA"/>
    <property type="match status" value="1"/>
</dbReference>
<evidence type="ECO:0000313" key="8">
    <source>
        <dbReference type="EMBL" id="EAV46743.1"/>
    </source>
</evidence>
<comment type="subunit">
    <text evidence="6">Homotetramer. Forms an RuvA(8)-RuvB(12)-Holliday junction (HJ) complex. HJ DNA is sandwiched between 2 RuvA tetramers; dsDNA enters through RuvA and exits via RuvB. An RuvB hexamer assembles on each DNA strand where it exits the tetramer. Each RuvB hexamer is contacted by two RuvA subunits (via domain III) on 2 adjacent RuvB subunits; this complex drives branch migration. In the full resolvosome a probable DNA-RuvA(4)-RuvB(12)-RuvC(2) complex forms which resolves the HJ.</text>
</comment>
<comment type="caution">
    <text evidence="8">The sequence shown here is derived from an EMBL/GenBank/DDBJ whole genome shotgun (WGS) entry which is preliminary data.</text>
</comment>
<dbReference type="SUPFAM" id="SSF50249">
    <property type="entry name" value="Nucleic acid-binding proteins"/>
    <property type="match status" value="1"/>
</dbReference>
<dbReference type="InterPro" id="IPR012340">
    <property type="entry name" value="NA-bd_OB-fold"/>
</dbReference>
<keyword evidence="9" id="KW-1185">Reference proteome</keyword>
<dbReference type="Gene3D" id="1.10.8.10">
    <property type="entry name" value="DNA helicase RuvA subunit, C-terminal domain"/>
    <property type="match status" value="1"/>
</dbReference>
<dbReference type="HAMAP" id="MF_00031">
    <property type="entry name" value="DNA_HJ_migration_RuvA"/>
    <property type="match status" value="1"/>
</dbReference>
<dbReference type="InterPro" id="IPR036267">
    <property type="entry name" value="RuvA_C_sf"/>
</dbReference>
<dbReference type="GO" id="GO:0005737">
    <property type="term" value="C:cytoplasm"/>
    <property type="evidence" value="ECO:0007669"/>
    <property type="project" value="UniProtKB-SubCell"/>
</dbReference>
<accession>A0P5D3</accession>
<dbReference type="Pfam" id="PF07499">
    <property type="entry name" value="RuvA_C"/>
    <property type="match status" value="1"/>
</dbReference>
<dbReference type="EMBL" id="AAUX01000001">
    <property type="protein sequence ID" value="EAV46743.1"/>
    <property type="molecule type" value="Genomic_DNA"/>
</dbReference>
<evidence type="ECO:0000256" key="3">
    <source>
        <dbReference type="ARBA" id="ARBA00023125"/>
    </source>
</evidence>
<organism evidence="8 9">
    <name type="scientific">Methylophilales bacterium HTCC2181</name>
    <dbReference type="NCBI Taxonomy" id="383631"/>
    <lineage>
        <taxon>Bacteria</taxon>
        <taxon>Pseudomonadati</taxon>
        <taxon>Pseudomonadota</taxon>
        <taxon>Betaproteobacteria</taxon>
        <taxon>Nitrosomonadales</taxon>
        <taxon>OM43 clade</taxon>
    </lineage>
</organism>
<keyword evidence="4 6" id="KW-0233">DNA recombination</keyword>
<comment type="domain">
    <text evidence="6">Has three domains with a flexible linker between the domains II and III and assumes an 'L' shape. Domain III is highly mobile and contacts RuvB.</text>
</comment>
<comment type="function">
    <text evidence="6">The RuvA-RuvB-RuvC complex processes Holliday junction (HJ) DNA during genetic recombination and DNA repair, while the RuvA-RuvB complex plays an important role in the rescue of blocked DNA replication forks via replication fork reversal (RFR). RuvA specifically binds to HJ cruciform DNA, conferring on it an open structure. The RuvB hexamer acts as an ATP-dependent pump, pulling dsDNA into and through the RuvAB complex. HJ branch migration allows RuvC to scan DNA until it finds its consensus sequence, where it cleaves and resolves the cruciform DNA.</text>
</comment>
<evidence type="ECO:0000259" key="7">
    <source>
        <dbReference type="SMART" id="SM00278"/>
    </source>
</evidence>